<evidence type="ECO:0000313" key="3">
    <source>
        <dbReference type="Proteomes" id="UP001242480"/>
    </source>
</evidence>
<dbReference type="SUPFAM" id="SSF51658">
    <property type="entry name" value="Xylose isomerase-like"/>
    <property type="match status" value="1"/>
</dbReference>
<dbReference type="Proteomes" id="UP001242480">
    <property type="component" value="Unassembled WGS sequence"/>
</dbReference>
<gene>
    <name evidence="2" type="ORF">QO011_006597</name>
</gene>
<name>A0ABU0JGY9_9HYPH</name>
<dbReference type="GO" id="GO:0016853">
    <property type="term" value="F:isomerase activity"/>
    <property type="evidence" value="ECO:0007669"/>
    <property type="project" value="UniProtKB-KW"/>
</dbReference>
<dbReference type="RefSeq" id="WP_307282031.1">
    <property type="nucleotide sequence ID" value="NZ_JAUSVX010000017.1"/>
</dbReference>
<feature type="domain" description="Xylose isomerase-like TIM barrel" evidence="1">
    <location>
        <begin position="30"/>
        <end position="322"/>
    </location>
</feature>
<dbReference type="PANTHER" id="PTHR12110:SF21">
    <property type="entry name" value="XYLOSE ISOMERASE-LIKE TIM BARREL DOMAIN-CONTAINING PROTEIN"/>
    <property type="match status" value="1"/>
</dbReference>
<dbReference type="PANTHER" id="PTHR12110">
    <property type="entry name" value="HYDROXYPYRUVATE ISOMERASE"/>
    <property type="match status" value="1"/>
</dbReference>
<keyword evidence="3" id="KW-1185">Reference proteome</keyword>
<evidence type="ECO:0000313" key="2">
    <source>
        <dbReference type="EMBL" id="MDQ0473561.1"/>
    </source>
</evidence>
<protein>
    <submittedName>
        <fullName evidence="2">Sugar phosphate isomerase/epimerase</fullName>
    </submittedName>
</protein>
<evidence type="ECO:0000259" key="1">
    <source>
        <dbReference type="Pfam" id="PF01261"/>
    </source>
</evidence>
<dbReference type="InterPro" id="IPR050312">
    <property type="entry name" value="IolE/XylAMocC-like"/>
</dbReference>
<dbReference type="InterPro" id="IPR013022">
    <property type="entry name" value="Xyl_isomerase-like_TIM-brl"/>
</dbReference>
<comment type="caution">
    <text evidence="2">The sequence shown here is derived from an EMBL/GenBank/DDBJ whole genome shotgun (WGS) entry which is preliminary data.</text>
</comment>
<sequence>MAANIKGPAIFLAQFAGDAAPFNSWDSICQWAGSLGYKGVQIPTWDGRLFDLEKAAGSKTYCDEVKGIAGRHGLAITELSTHLQGQLVATHPAYDEAFDGFAPAAVHGKPRERQKWAVQQMLNAAQASRHLGLGASVTFSGALAWPFLYPFPQRPAGLIEEAFAELAKRWKPILDAYDEVGVDVCYELHPSEDLFDGATFELFLDRLKQHRRCNINYDPSHFLLQQLDYLQFIDIYHERIKAFHVKDAEFNPTGRQGVYSGYAPWIERAGRFRSLGDGQVDFSGIFSKLAQYNYSSWAVLEWECCLKHPEDGAREGAPFIESHLIRVTEKAFDDFVGAGVDRKQIRRMLGLR</sequence>
<proteinExistence type="predicted"/>
<accession>A0ABU0JGY9</accession>
<dbReference type="Gene3D" id="3.20.20.150">
    <property type="entry name" value="Divalent-metal-dependent TIM barrel enzymes"/>
    <property type="match status" value="1"/>
</dbReference>
<dbReference type="EMBL" id="JAUSVX010000017">
    <property type="protein sequence ID" value="MDQ0473561.1"/>
    <property type="molecule type" value="Genomic_DNA"/>
</dbReference>
<dbReference type="Pfam" id="PF01261">
    <property type="entry name" value="AP_endonuc_2"/>
    <property type="match status" value="1"/>
</dbReference>
<keyword evidence="2" id="KW-0413">Isomerase</keyword>
<reference evidence="2 3" key="1">
    <citation type="submission" date="2023-07" db="EMBL/GenBank/DDBJ databases">
        <title>Genomic Encyclopedia of Type Strains, Phase IV (KMG-IV): sequencing the most valuable type-strain genomes for metagenomic binning, comparative biology and taxonomic classification.</title>
        <authorList>
            <person name="Goeker M."/>
        </authorList>
    </citation>
    <scope>NUCLEOTIDE SEQUENCE [LARGE SCALE GENOMIC DNA]</scope>
    <source>
        <strain evidence="2 3">DSM 19619</strain>
    </source>
</reference>
<dbReference type="InterPro" id="IPR036237">
    <property type="entry name" value="Xyl_isomerase-like_sf"/>
</dbReference>
<organism evidence="2 3">
    <name type="scientific">Labrys wisconsinensis</name>
    <dbReference type="NCBI Taxonomy" id="425677"/>
    <lineage>
        <taxon>Bacteria</taxon>
        <taxon>Pseudomonadati</taxon>
        <taxon>Pseudomonadota</taxon>
        <taxon>Alphaproteobacteria</taxon>
        <taxon>Hyphomicrobiales</taxon>
        <taxon>Xanthobacteraceae</taxon>
        <taxon>Labrys</taxon>
    </lineage>
</organism>